<dbReference type="Gene3D" id="2.60.120.40">
    <property type="match status" value="1"/>
</dbReference>
<accession>A0ABY7GB52</accession>
<dbReference type="SUPFAM" id="SSF49842">
    <property type="entry name" value="TNF-like"/>
    <property type="match status" value="1"/>
</dbReference>
<protein>
    <recommendedName>
        <fullName evidence="2">C1q domain-containing protein</fullName>
    </recommendedName>
</protein>
<keyword evidence="4" id="KW-1185">Reference proteome</keyword>
<feature type="domain" description="C1q" evidence="2">
    <location>
        <begin position="113"/>
        <end position="206"/>
    </location>
</feature>
<organism evidence="3 4">
    <name type="scientific">Mya arenaria</name>
    <name type="common">Soft-shell clam</name>
    <dbReference type="NCBI Taxonomy" id="6604"/>
    <lineage>
        <taxon>Eukaryota</taxon>
        <taxon>Metazoa</taxon>
        <taxon>Spiralia</taxon>
        <taxon>Lophotrochozoa</taxon>
        <taxon>Mollusca</taxon>
        <taxon>Bivalvia</taxon>
        <taxon>Autobranchia</taxon>
        <taxon>Heteroconchia</taxon>
        <taxon>Euheterodonta</taxon>
        <taxon>Imparidentia</taxon>
        <taxon>Neoheterodontei</taxon>
        <taxon>Myida</taxon>
        <taxon>Myoidea</taxon>
        <taxon>Myidae</taxon>
        <taxon>Mya</taxon>
    </lineage>
</organism>
<proteinExistence type="predicted"/>
<evidence type="ECO:0000256" key="1">
    <source>
        <dbReference type="SAM" id="Coils"/>
    </source>
</evidence>
<dbReference type="PROSITE" id="PS50871">
    <property type="entry name" value="C1Q"/>
    <property type="match status" value="1"/>
</dbReference>
<evidence type="ECO:0000313" key="4">
    <source>
        <dbReference type="Proteomes" id="UP001164746"/>
    </source>
</evidence>
<feature type="coiled-coil region" evidence="1">
    <location>
        <begin position="9"/>
        <end position="36"/>
    </location>
</feature>
<reference evidence="3" key="1">
    <citation type="submission" date="2022-11" db="EMBL/GenBank/DDBJ databases">
        <title>Centuries of genome instability and evolution in soft-shell clam transmissible cancer (bioRxiv).</title>
        <authorList>
            <person name="Hart S.F.M."/>
            <person name="Yonemitsu M.A."/>
            <person name="Giersch R.M."/>
            <person name="Beal B.F."/>
            <person name="Arriagada G."/>
            <person name="Davis B.W."/>
            <person name="Ostrander E.A."/>
            <person name="Goff S.P."/>
            <person name="Metzger M.J."/>
        </authorList>
    </citation>
    <scope>NUCLEOTIDE SEQUENCE</scope>
    <source>
        <strain evidence="3">MELC-2E11</strain>
        <tissue evidence="3">Siphon/mantle</tissue>
    </source>
</reference>
<gene>
    <name evidence="3" type="ORF">MAR_034167</name>
</gene>
<sequence length="206" mass="22646">MTQFLQEDVRKLNQTVVSEQQRNAVLETRVAALETKLANTVASLAEINGDLKMTKNLTYALSSDLRDGNQNATLMSDRLHILNATFLTAIESLEKATDLLKDNLTSVIIASSKPTKNSTFFSYRNLNTSLPFTVGQPLIFTGRISSSDPNYDPTTGIFTASIDGVYLLSTTLAADTNDHLTCYIMRNDVDYLAEIHSSAYNAYSSA</sequence>
<dbReference type="Proteomes" id="UP001164746">
    <property type="component" value="Chromosome 17"/>
</dbReference>
<evidence type="ECO:0000259" key="2">
    <source>
        <dbReference type="PROSITE" id="PS50871"/>
    </source>
</evidence>
<keyword evidence="1" id="KW-0175">Coiled coil</keyword>
<dbReference type="InterPro" id="IPR008983">
    <property type="entry name" value="Tumour_necrosis_fac-like_dom"/>
</dbReference>
<name>A0ABY7GB52_MYAAR</name>
<feature type="non-terminal residue" evidence="3">
    <location>
        <position position="206"/>
    </location>
</feature>
<dbReference type="Pfam" id="PF00386">
    <property type="entry name" value="C1q"/>
    <property type="match status" value="1"/>
</dbReference>
<evidence type="ECO:0000313" key="3">
    <source>
        <dbReference type="EMBL" id="WAR31625.1"/>
    </source>
</evidence>
<dbReference type="EMBL" id="CP111028">
    <property type="protein sequence ID" value="WAR31625.1"/>
    <property type="molecule type" value="Genomic_DNA"/>
</dbReference>
<dbReference type="InterPro" id="IPR001073">
    <property type="entry name" value="C1q_dom"/>
</dbReference>